<dbReference type="GO" id="GO:0046872">
    <property type="term" value="F:metal ion binding"/>
    <property type="evidence" value="ECO:0007669"/>
    <property type="project" value="UniProtKB-KW"/>
</dbReference>
<comment type="cofactor">
    <cofactor evidence="9">
        <name>Mn(2+)</name>
        <dbReference type="ChEBI" id="CHEBI:29035"/>
    </cofactor>
</comment>
<evidence type="ECO:0000256" key="3">
    <source>
        <dbReference type="ARBA" id="ARBA00008989"/>
    </source>
</evidence>
<dbReference type="GO" id="GO:0042132">
    <property type="term" value="F:fructose 1,6-bisphosphate 1-phosphatase activity"/>
    <property type="evidence" value="ECO:0007669"/>
    <property type="project" value="UniProtKB-EC"/>
</dbReference>
<dbReference type="PANTHER" id="PTHR30447:SF0">
    <property type="entry name" value="FRUCTOSE-1,6-BISPHOSPHATASE 1 CLASS 2-RELATED"/>
    <property type="match status" value="1"/>
</dbReference>
<keyword evidence="12" id="KW-1185">Reference proteome</keyword>
<dbReference type="RefSeq" id="WP_038503330.1">
    <property type="nucleotide sequence ID" value="NZ_CP007490.1"/>
</dbReference>
<dbReference type="GO" id="GO:0006071">
    <property type="term" value="P:glycerol metabolic process"/>
    <property type="evidence" value="ECO:0007669"/>
    <property type="project" value="InterPro"/>
</dbReference>
<dbReference type="GO" id="GO:0006094">
    <property type="term" value="P:gluconeogenesis"/>
    <property type="evidence" value="ECO:0007669"/>
    <property type="project" value="UniProtKB-UniPathway"/>
</dbReference>
<dbReference type="Gene3D" id="3.40.190.90">
    <property type="match status" value="1"/>
</dbReference>
<feature type="binding site" evidence="10">
    <location>
        <begin position="92"/>
        <end position="94"/>
    </location>
    <ligand>
        <name>substrate</name>
    </ligand>
</feature>
<evidence type="ECO:0000256" key="5">
    <source>
        <dbReference type="ARBA" id="ARBA00022801"/>
    </source>
</evidence>
<dbReference type="PATRIC" id="fig|529884.3.peg.1293"/>
<evidence type="ECO:0000256" key="4">
    <source>
        <dbReference type="ARBA" id="ARBA00022723"/>
    </source>
</evidence>
<dbReference type="PIRSF" id="PIRSF004532">
    <property type="entry name" value="GlpX"/>
    <property type="match status" value="1"/>
</dbReference>
<feature type="binding site" evidence="9">
    <location>
        <position position="61"/>
    </location>
    <ligand>
        <name>Mn(2+)</name>
        <dbReference type="ChEBI" id="CHEBI:29035"/>
        <label>1</label>
    </ligand>
</feature>
<feature type="binding site" evidence="9">
    <location>
        <position position="37"/>
    </location>
    <ligand>
        <name>Mn(2+)</name>
        <dbReference type="ChEBI" id="CHEBI:29035"/>
        <label>1</label>
    </ligand>
</feature>
<dbReference type="CDD" id="cd01516">
    <property type="entry name" value="FBPase_glpX"/>
    <property type="match status" value="1"/>
</dbReference>
<evidence type="ECO:0000256" key="7">
    <source>
        <dbReference type="ARBA" id="ARBA00023277"/>
    </source>
</evidence>
<evidence type="ECO:0000313" key="11">
    <source>
        <dbReference type="EMBL" id="AIC48125.1"/>
    </source>
</evidence>
<evidence type="ECO:0000256" key="8">
    <source>
        <dbReference type="PIRNR" id="PIRNR004532"/>
    </source>
</evidence>
<evidence type="ECO:0000256" key="2">
    <source>
        <dbReference type="ARBA" id="ARBA00004742"/>
    </source>
</evidence>
<dbReference type="GO" id="GO:0005829">
    <property type="term" value="C:cytosol"/>
    <property type="evidence" value="ECO:0007669"/>
    <property type="project" value="TreeGrafter"/>
</dbReference>
<keyword evidence="4 9" id="KW-0479">Metal-binding</keyword>
<feature type="binding site" evidence="9">
    <location>
        <position position="92"/>
    </location>
    <ligand>
        <name>Mn(2+)</name>
        <dbReference type="ChEBI" id="CHEBI:29035"/>
        <label>2</label>
    </ligand>
</feature>
<feature type="binding site" evidence="9">
    <location>
        <position position="218"/>
    </location>
    <ligand>
        <name>Mn(2+)</name>
        <dbReference type="ChEBI" id="CHEBI:29035"/>
        <label>2</label>
    </ligand>
</feature>
<dbReference type="OrthoDB" id="9779353at2"/>
<evidence type="ECO:0000256" key="6">
    <source>
        <dbReference type="ARBA" id="ARBA00023211"/>
    </source>
</evidence>
<sequence length="320" mass="33942">MSSKPDRNLGVELVRATEAAAIKASAWIGRGDKNAADGAAVEAMRDFLNTVDFSGTVVIGEGEKDEAPMLANGEVVGNGNGPECDIAVDPVDGTSVTASGRAHAISVIAVSDKGTMYNPKDVFYMDKLITRREGKGAVSLDQSPEDNVRELAKALKKDISEITVAMIDRPRHVPLMEAVRRAGARTRLFLDGDVAAGIHAVTGGGNIDMLLGIGGAPEGAISACATQALDGYMQGRISPQSPEEMKKAITAGHDLEKIFEINDLVASDNTYFVATGVTDGLLLDGVQKRGDYLRTDSIILRARSGTIRRVKADYLASRWI</sequence>
<accession>A0A060JHE8</accession>
<dbReference type="InterPro" id="IPR004464">
    <property type="entry name" value="FBPase_class-2/SBPase"/>
</dbReference>
<comment type="similarity">
    <text evidence="3 8">Belongs to the FBPase class 2 family.</text>
</comment>
<dbReference type="NCBIfam" id="TIGR00330">
    <property type="entry name" value="glpX"/>
    <property type="match status" value="1"/>
</dbReference>
<feature type="binding site" evidence="10">
    <location>
        <begin position="169"/>
        <end position="171"/>
    </location>
    <ligand>
        <name>substrate</name>
    </ligand>
</feature>
<feature type="binding site" evidence="10">
    <location>
        <position position="124"/>
    </location>
    <ligand>
        <name>substrate</name>
    </ligand>
</feature>
<keyword evidence="5 11" id="KW-0378">Hydrolase</keyword>
<organism evidence="11 12">
    <name type="scientific">Rhodoluna lacicola</name>
    <dbReference type="NCBI Taxonomy" id="529884"/>
    <lineage>
        <taxon>Bacteria</taxon>
        <taxon>Bacillati</taxon>
        <taxon>Actinomycetota</taxon>
        <taxon>Actinomycetes</taxon>
        <taxon>Micrococcales</taxon>
        <taxon>Microbacteriaceae</taxon>
        <taxon>Luna cluster</taxon>
        <taxon>Luna-1 subcluster</taxon>
        <taxon>Rhodoluna</taxon>
    </lineage>
</organism>
<dbReference type="KEGG" id="rla:Rhola_00013360"/>
<dbReference type="eggNOG" id="COG1494">
    <property type="taxonomic scope" value="Bacteria"/>
</dbReference>
<reference evidence="11 12" key="1">
    <citation type="journal article" date="2014" name="Int. J. Syst. Evol. Microbiol.">
        <title>Rhodoluna lacicola gen. nov., sp. nov., a planktonic freshwater bacterium with stream-lined genome.</title>
        <authorList>
            <person name="Hahn M."/>
            <person name="Schmidt J."/>
            <person name="Taipale S.J."/>
            <person name="Doolittle W.F."/>
            <person name="Koll U."/>
        </authorList>
    </citation>
    <scope>NUCLEOTIDE SEQUENCE [LARGE SCALE GENOMIC DNA]</scope>
    <source>
        <strain evidence="11 12">MWH-Ta8</strain>
    </source>
</reference>
<dbReference type="Proteomes" id="UP000067708">
    <property type="component" value="Chromosome"/>
</dbReference>
<dbReference type="Gene3D" id="3.30.540.10">
    <property type="entry name" value="Fructose-1,6-Bisphosphatase, subunit A, domain 1"/>
    <property type="match status" value="1"/>
</dbReference>
<dbReference type="AlphaFoldDB" id="A0A060JHE8"/>
<name>A0A060JHE8_9MICO</name>
<dbReference type="STRING" id="529884.Rhola_00013360"/>
<evidence type="ECO:0000313" key="12">
    <source>
        <dbReference type="Proteomes" id="UP000067708"/>
    </source>
</evidence>
<dbReference type="Pfam" id="PF03320">
    <property type="entry name" value="FBPase_glpX"/>
    <property type="match status" value="1"/>
</dbReference>
<comment type="catalytic activity">
    <reaction evidence="1">
        <text>beta-D-fructose 1,6-bisphosphate + H2O = beta-D-fructose 6-phosphate + phosphate</text>
        <dbReference type="Rhea" id="RHEA:11064"/>
        <dbReference type="ChEBI" id="CHEBI:15377"/>
        <dbReference type="ChEBI" id="CHEBI:32966"/>
        <dbReference type="ChEBI" id="CHEBI:43474"/>
        <dbReference type="ChEBI" id="CHEBI:57634"/>
        <dbReference type="EC" id="3.1.3.11"/>
    </reaction>
</comment>
<keyword evidence="7 8" id="KW-0119">Carbohydrate metabolism</keyword>
<evidence type="ECO:0000256" key="1">
    <source>
        <dbReference type="ARBA" id="ARBA00001273"/>
    </source>
</evidence>
<protein>
    <recommendedName>
        <fullName evidence="8">Fructose-1,6-bisphosphatase</fullName>
    </recommendedName>
</protein>
<comment type="pathway">
    <text evidence="2">Carbohydrate biosynthesis; gluconeogenesis.</text>
</comment>
<evidence type="ECO:0000256" key="10">
    <source>
        <dbReference type="PIRSR" id="PIRSR004532-2"/>
    </source>
</evidence>
<feature type="binding site" evidence="9">
    <location>
        <position position="89"/>
    </location>
    <ligand>
        <name>Mn(2+)</name>
        <dbReference type="ChEBI" id="CHEBI:29035"/>
        <label>2</label>
    </ligand>
</feature>
<evidence type="ECO:0000256" key="9">
    <source>
        <dbReference type="PIRSR" id="PIRSR004532-1"/>
    </source>
</evidence>
<dbReference type="UniPathway" id="UPA00138"/>
<dbReference type="SUPFAM" id="SSF56655">
    <property type="entry name" value="Carbohydrate phosphatase"/>
    <property type="match status" value="1"/>
</dbReference>
<gene>
    <name evidence="11" type="ORF">Rhola_00013360</name>
</gene>
<dbReference type="PANTHER" id="PTHR30447">
    <property type="entry name" value="FRUCTOSE-1,6-BISPHOSPHATASE CLASS 2"/>
    <property type="match status" value="1"/>
</dbReference>
<keyword evidence="6 9" id="KW-0464">Manganese</keyword>
<dbReference type="EMBL" id="CP007490">
    <property type="protein sequence ID" value="AIC48125.1"/>
    <property type="molecule type" value="Genomic_DNA"/>
</dbReference>
<dbReference type="HOGENOM" id="CLU_054938_0_0_11"/>
<proteinExistence type="inferred from homology"/>
<dbReference type="GO" id="GO:0030388">
    <property type="term" value="P:fructose 1,6-bisphosphate metabolic process"/>
    <property type="evidence" value="ECO:0007669"/>
    <property type="project" value="TreeGrafter"/>
</dbReference>
<feature type="binding site" evidence="10">
    <location>
        <begin position="191"/>
        <end position="193"/>
    </location>
    <ligand>
        <name>substrate</name>
    </ligand>
</feature>
<feature type="binding site" evidence="10">
    <location>
        <position position="215"/>
    </location>
    <ligand>
        <name>substrate</name>
    </ligand>
</feature>